<feature type="transmembrane region" description="Helical" evidence="8">
    <location>
        <begin position="167"/>
        <end position="186"/>
    </location>
</feature>
<evidence type="ECO:0000256" key="1">
    <source>
        <dbReference type="ARBA" id="ARBA00004651"/>
    </source>
</evidence>
<evidence type="ECO:0000256" key="5">
    <source>
        <dbReference type="ARBA" id="ARBA00022692"/>
    </source>
</evidence>
<dbReference type="PANTHER" id="PTHR34979">
    <property type="entry name" value="INNER MEMBRANE PROTEIN YGAZ"/>
    <property type="match status" value="1"/>
</dbReference>
<evidence type="ECO:0000256" key="3">
    <source>
        <dbReference type="ARBA" id="ARBA00022448"/>
    </source>
</evidence>
<dbReference type="Proteomes" id="UP001165395">
    <property type="component" value="Unassembled WGS sequence"/>
</dbReference>
<feature type="transmembrane region" description="Helical" evidence="8">
    <location>
        <begin position="20"/>
        <end position="47"/>
    </location>
</feature>
<gene>
    <name evidence="9" type="ORF">LIN78_11405</name>
</gene>
<feature type="transmembrane region" description="Helical" evidence="8">
    <location>
        <begin position="213"/>
        <end position="231"/>
    </location>
</feature>
<protein>
    <submittedName>
        <fullName evidence="9">AzlC family ABC transporter permease</fullName>
    </submittedName>
</protein>
<accession>A0ABS8D7Z0</accession>
<evidence type="ECO:0000313" key="9">
    <source>
        <dbReference type="EMBL" id="MCB6184153.1"/>
    </source>
</evidence>
<dbReference type="PANTHER" id="PTHR34979:SF1">
    <property type="entry name" value="INNER MEMBRANE PROTEIN YGAZ"/>
    <property type="match status" value="1"/>
</dbReference>
<reference evidence="9" key="1">
    <citation type="submission" date="2021-10" db="EMBL/GenBank/DDBJ databases">
        <title>The complete genome sequence of Leeia sp. TBRC 13508.</title>
        <authorList>
            <person name="Charoenyingcharoen P."/>
            <person name="Yukphan P."/>
        </authorList>
    </citation>
    <scope>NUCLEOTIDE SEQUENCE</scope>
    <source>
        <strain evidence="9">TBRC 13508</strain>
    </source>
</reference>
<evidence type="ECO:0000256" key="8">
    <source>
        <dbReference type="SAM" id="Phobius"/>
    </source>
</evidence>
<dbReference type="EMBL" id="JAJBZT010000005">
    <property type="protein sequence ID" value="MCB6184153.1"/>
    <property type="molecule type" value="Genomic_DNA"/>
</dbReference>
<feature type="transmembrane region" description="Helical" evidence="8">
    <location>
        <begin position="135"/>
        <end position="161"/>
    </location>
</feature>
<comment type="caution">
    <text evidence="9">The sequence shown here is derived from an EMBL/GenBank/DDBJ whole genome shotgun (WGS) entry which is preliminary data.</text>
</comment>
<keyword evidence="10" id="KW-1185">Reference proteome</keyword>
<feature type="transmembrane region" description="Helical" evidence="8">
    <location>
        <begin position="59"/>
        <end position="81"/>
    </location>
</feature>
<evidence type="ECO:0000256" key="6">
    <source>
        <dbReference type="ARBA" id="ARBA00022989"/>
    </source>
</evidence>
<sequence length="237" mass="25403">MALSPAHQLSIRGARDMIPMLVGAAPFGIIFGALASASGLAAGHSMMMSAIVFAGSSQFIATGLIASHTSLIIIWLTTFIVNLRHALYGASLLPHVKHLPLRWRILLSGVLTDEAYAVMIGHYRSEKDHTQSHWYFLGAAFAMYFNWLLCTLIGVLFGQAFPGLDGLGLDFAMAVTFISIVVPQLVSKPKLLAALVSAVLSVVTIAWPYKLGLMTAITCGVLTGMLCHHLLKKGATQ</sequence>
<keyword evidence="6 8" id="KW-1133">Transmembrane helix</keyword>
<dbReference type="RefSeq" id="WP_227180956.1">
    <property type="nucleotide sequence ID" value="NZ_JAJBZT010000005.1"/>
</dbReference>
<comment type="subcellular location">
    <subcellularLocation>
        <location evidence="1">Cell membrane</location>
        <topology evidence="1">Multi-pass membrane protein</topology>
    </subcellularLocation>
</comment>
<evidence type="ECO:0000256" key="7">
    <source>
        <dbReference type="ARBA" id="ARBA00023136"/>
    </source>
</evidence>
<keyword evidence="7 8" id="KW-0472">Membrane</keyword>
<dbReference type="InterPro" id="IPR011606">
    <property type="entry name" value="Brnchd-chn_aa_trnsp_permease"/>
</dbReference>
<comment type="similarity">
    <text evidence="2">Belongs to the AzlC family.</text>
</comment>
<feature type="transmembrane region" description="Helical" evidence="8">
    <location>
        <begin position="191"/>
        <end position="207"/>
    </location>
</feature>
<proteinExistence type="inferred from homology"/>
<keyword evidence="5 8" id="KW-0812">Transmembrane</keyword>
<evidence type="ECO:0000256" key="4">
    <source>
        <dbReference type="ARBA" id="ARBA00022475"/>
    </source>
</evidence>
<evidence type="ECO:0000256" key="2">
    <source>
        <dbReference type="ARBA" id="ARBA00010735"/>
    </source>
</evidence>
<keyword evidence="3" id="KW-0813">Transport</keyword>
<name>A0ABS8D7Z0_9NEIS</name>
<organism evidence="9 10">
    <name type="scientific">Leeia speluncae</name>
    <dbReference type="NCBI Taxonomy" id="2884804"/>
    <lineage>
        <taxon>Bacteria</taxon>
        <taxon>Pseudomonadati</taxon>
        <taxon>Pseudomonadota</taxon>
        <taxon>Betaproteobacteria</taxon>
        <taxon>Neisseriales</taxon>
        <taxon>Leeiaceae</taxon>
        <taxon>Leeia</taxon>
    </lineage>
</organism>
<dbReference type="Pfam" id="PF03591">
    <property type="entry name" value="AzlC"/>
    <property type="match status" value="1"/>
</dbReference>
<keyword evidence="4" id="KW-1003">Cell membrane</keyword>
<evidence type="ECO:0000313" key="10">
    <source>
        <dbReference type="Proteomes" id="UP001165395"/>
    </source>
</evidence>